<evidence type="ECO:0000313" key="4">
    <source>
        <dbReference type="EMBL" id="UGS27454.1"/>
    </source>
</evidence>
<dbReference type="PANTHER" id="PTHR21089:SF1">
    <property type="entry name" value="BIFUNCTIONAL 3-DEHYDROQUINATE DEHYDRATASE_SHIKIMATE DEHYDROGENASE, CHLOROPLASTIC"/>
    <property type="match status" value="1"/>
</dbReference>
<name>A0ABY3RX44_9MICO</name>
<protein>
    <submittedName>
        <fullName evidence="4">Shikimate dehydrogenase</fullName>
    </submittedName>
</protein>
<evidence type="ECO:0000259" key="3">
    <source>
        <dbReference type="Pfam" id="PF08501"/>
    </source>
</evidence>
<dbReference type="PANTHER" id="PTHR21089">
    <property type="entry name" value="SHIKIMATE DEHYDROGENASE"/>
    <property type="match status" value="1"/>
</dbReference>
<evidence type="ECO:0000256" key="1">
    <source>
        <dbReference type="ARBA" id="ARBA00004871"/>
    </source>
</evidence>
<feature type="domain" description="Shikimate dehydrogenase substrate binding N-terminal" evidence="3">
    <location>
        <begin position="17"/>
        <end position="98"/>
    </location>
</feature>
<dbReference type="Gene3D" id="3.40.50.10860">
    <property type="entry name" value="Leucine Dehydrogenase, chain A, domain 1"/>
    <property type="match status" value="1"/>
</dbReference>
<gene>
    <name evidence="4" type="ORF">K8F61_04440</name>
</gene>
<accession>A0ABY3RX44</accession>
<dbReference type="SUPFAM" id="SSF51735">
    <property type="entry name" value="NAD(P)-binding Rossmann-fold domains"/>
    <property type="match status" value="1"/>
</dbReference>
<dbReference type="Gene3D" id="3.40.50.720">
    <property type="entry name" value="NAD(P)-binding Rossmann-like Domain"/>
    <property type="match status" value="1"/>
</dbReference>
<keyword evidence="2" id="KW-0028">Amino-acid biosynthesis</keyword>
<dbReference type="InterPro" id="IPR046346">
    <property type="entry name" value="Aminoacid_DH-like_N_sf"/>
</dbReference>
<dbReference type="SUPFAM" id="SSF53223">
    <property type="entry name" value="Aminoacid dehydrogenase-like, N-terminal domain"/>
    <property type="match status" value="1"/>
</dbReference>
<keyword evidence="2" id="KW-0057">Aromatic amino acid biosynthesis</keyword>
<evidence type="ECO:0000313" key="5">
    <source>
        <dbReference type="Proteomes" id="UP001199642"/>
    </source>
</evidence>
<dbReference type="InterPro" id="IPR013708">
    <property type="entry name" value="Shikimate_DH-bd_N"/>
</dbReference>
<dbReference type="Pfam" id="PF08501">
    <property type="entry name" value="Shikimate_dh_N"/>
    <property type="match status" value="1"/>
</dbReference>
<dbReference type="EMBL" id="CP082781">
    <property type="protein sequence ID" value="UGS27454.1"/>
    <property type="molecule type" value="Genomic_DNA"/>
</dbReference>
<reference evidence="4 5" key="1">
    <citation type="submission" date="2023-01" db="EMBL/GenBank/DDBJ databases">
        <title>Characterization of estradiol degrading bacteria Microbacterium sp. MZT7 and reveal degrading genes through genome analysis.</title>
        <authorList>
            <person name="Hao P."/>
            <person name="Gao Y."/>
        </authorList>
    </citation>
    <scope>NUCLEOTIDE SEQUENCE [LARGE SCALE GENOMIC DNA]</scope>
    <source>
        <strain evidence="4 5">MZT7</strain>
    </source>
</reference>
<dbReference type="RefSeq" id="WP_231820810.1">
    <property type="nucleotide sequence ID" value="NZ_CP082781.1"/>
</dbReference>
<keyword evidence="5" id="KW-1185">Reference proteome</keyword>
<proteinExistence type="predicted"/>
<dbReference type="Proteomes" id="UP001199642">
    <property type="component" value="Chromosome"/>
</dbReference>
<evidence type="ECO:0000256" key="2">
    <source>
        <dbReference type="ARBA" id="ARBA00023141"/>
    </source>
</evidence>
<sequence>MLSDEEAASRASRLLAVWGDPIDHSRSPALHGAAYRALGLDWHYGRRRVDAAGFRAAVDGLDGRWHGLSLTMPLKEEAFAWARHRDRHAVLTGAANTVVLDGPRRGHVWNTDVGGLVRALTEAGVSGAGSVRILGAGATAASALVAASELGVERVEVAARRPEAAGPLRRIAAQLDLPAEVIPFDAAEHAVDLTIATLPGGAAPDPRTTARLAATGGALFDVAYAPWPSALASAWDDAPALPGLGMLLHQAVLQVRVFVSGELDEPLPNEDVIVAEMRRAVMGD</sequence>
<dbReference type="InterPro" id="IPR022893">
    <property type="entry name" value="Shikimate_DH_fam"/>
</dbReference>
<dbReference type="InterPro" id="IPR036291">
    <property type="entry name" value="NAD(P)-bd_dom_sf"/>
</dbReference>
<comment type="pathway">
    <text evidence="1">Metabolic intermediate biosynthesis; chorismate biosynthesis; chorismate from D-erythrose 4-phosphate and phosphoenolpyruvate: step 4/7.</text>
</comment>
<organism evidence="4 5">
    <name type="scientific">Microbacterium resistens</name>
    <dbReference type="NCBI Taxonomy" id="156977"/>
    <lineage>
        <taxon>Bacteria</taxon>
        <taxon>Bacillati</taxon>
        <taxon>Actinomycetota</taxon>
        <taxon>Actinomycetes</taxon>
        <taxon>Micrococcales</taxon>
        <taxon>Microbacteriaceae</taxon>
        <taxon>Microbacterium</taxon>
    </lineage>
</organism>